<accession>A0ABS0I0A9</accession>
<name>A0ABS0I0A9_9BACT</name>
<reference evidence="1 2" key="1">
    <citation type="submission" date="2020-11" db="EMBL/GenBank/DDBJ databases">
        <authorList>
            <person name="Kim M.K."/>
        </authorList>
    </citation>
    <scope>NUCLEOTIDE SEQUENCE [LARGE SCALE GENOMIC DNA]</scope>
    <source>
        <strain evidence="1 2">BT662</strain>
    </source>
</reference>
<organism evidence="1 2">
    <name type="scientific">Hymenobacter ruricola</name>
    <dbReference type="NCBI Taxonomy" id="2791023"/>
    <lineage>
        <taxon>Bacteria</taxon>
        <taxon>Pseudomonadati</taxon>
        <taxon>Bacteroidota</taxon>
        <taxon>Cytophagia</taxon>
        <taxon>Cytophagales</taxon>
        <taxon>Hymenobacteraceae</taxon>
        <taxon>Hymenobacter</taxon>
    </lineage>
</organism>
<sequence>MRHFSFKTLLAALPLLGLLLGSCKKELDDYYAPVEDTGFASLGLPRVPLAPRYAPGETVPLYVSFTQTDQLRDISVFQVIGSKAYGTADSAAVGTFPASGTFNAAGAVQTQAIPYVVPVAANGLPVRVDVTFTFQNGSKRLRRFTYNIAQPITIKLGATPATYRNTLAGTAQTAGDIVGYSLVINETGVGTQPPVPTLPSPTAPLFKAVDSLTTFYRIGTGAPVRVGVVRNPSTGAANSRTVDVTIPAAAAGQAITYSFTAYGPVQAVTVTAPPLNVTTATPLATLRTGRISAGGNVTPDSLAFNLRTGQIEPAANPPAAKDLFVNSVSPTVTLSAANTTRYTKLTPAQIDRFYANATANTAGTLLYTNGLTAGLVSADLGTVAAGDVYAVRVRNAELGLLRILSVRPGTAGSTARVRFEYKTL</sequence>
<gene>
    <name evidence="1" type="ORF">I2H31_03805</name>
</gene>
<keyword evidence="2" id="KW-1185">Reference proteome</keyword>
<evidence type="ECO:0008006" key="3">
    <source>
        <dbReference type="Google" id="ProtNLM"/>
    </source>
</evidence>
<dbReference type="PROSITE" id="PS51257">
    <property type="entry name" value="PROKAR_LIPOPROTEIN"/>
    <property type="match status" value="1"/>
</dbReference>
<evidence type="ECO:0000313" key="2">
    <source>
        <dbReference type="Proteomes" id="UP000618931"/>
    </source>
</evidence>
<evidence type="ECO:0000313" key="1">
    <source>
        <dbReference type="EMBL" id="MBF9220221.1"/>
    </source>
</evidence>
<protein>
    <recommendedName>
        <fullName evidence="3">DUF4397 domain-containing protein</fullName>
    </recommendedName>
</protein>
<dbReference type="EMBL" id="JADQDM010000001">
    <property type="protein sequence ID" value="MBF9220221.1"/>
    <property type="molecule type" value="Genomic_DNA"/>
</dbReference>
<proteinExistence type="predicted"/>
<comment type="caution">
    <text evidence="1">The sequence shown here is derived from an EMBL/GenBank/DDBJ whole genome shotgun (WGS) entry which is preliminary data.</text>
</comment>
<dbReference type="Proteomes" id="UP000618931">
    <property type="component" value="Unassembled WGS sequence"/>
</dbReference>
<dbReference type="RefSeq" id="WP_196291657.1">
    <property type="nucleotide sequence ID" value="NZ_JADQDM010000001.1"/>
</dbReference>